<evidence type="ECO:0000256" key="4">
    <source>
        <dbReference type="ARBA" id="ARBA00022729"/>
    </source>
</evidence>
<evidence type="ECO:0000256" key="2">
    <source>
        <dbReference type="ARBA" id="ARBA00008814"/>
    </source>
</evidence>
<gene>
    <name evidence="6" type="primary">yclQ</name>
    <name evidence="6" type="ORF">UMC4404_02831</name>
</gene>
<dbReference type="SUPFAM" id="SSF53807">
    <property type="entry name" value="Helical backbone' metal receptor"/>
    <property type="match status" value="1"/>
</dbReference>
<dbReference type="CDD" id="cd01140">
    <property type="entry name" value="FatB"/>
    <property type="match status" value="1"/>
</dbReference>
<evidence type="ECO:0000259" key="5">
    <source>
        <dbReference type="PROSITE" id="PS50983"/>
    </source>
</evidence>
<evidence type="ECO:0000313" key="6">
    <source>
        <dbReference type="EMBL" id="CEO32303.1"/>
    </source>
</evidence>
<evidence type="ECO:0000256" key="1">
    <source>
        <dbReference type="ARBA" id="ARBA00004196"/>
    </source>
</evidence>
<dbReference type="InterPro" id="IPR033870">
    <property type="entry name" value="FatB"/>
</dbReference>
<evidence type="ECO:0000256" key="3">
    <source>
        <dbReference type="ARBA" id="ARBA00022448"/>
    </source>
</evidence>
<comment type="caution">
    <text evidence="6">The sequence shown here is derived from an EMBL/GenBank/DDBJ whole genome shotgun (WGS) entry which is preliminary data.</text>
</comment>
<proteinExistence type="inferred from homology"/>
<dbReference type="Proteomes" id="UP000049685">
    <property type="component" value="Unassembled WGS sequence"/>
</dbReference>
<dbReference type="Pfam" id="PF01497">
    <property type="entry name" value="Peripla_BP_2"/>
    <property type="match status" value="1"/>
</dbReference>
<dbReference type="GO" id="GO:0030288">
    <property type="term" value="C:outer membrane-bounded periplasmic space"/>
    <property type="evidence" value="ECO:0007669"/>
    <property type="project" value="TreeGrafter"/>
</dbReference>
<dbReference type="PANTHER" id="PTHR30532:SF28">
    <property type="entry name" value="PETROBACTIN-BINDING PROTEIN YCLQ"/>
    <property type="match status" value="1"/>
</dbReference>
<dbReference type="GO" id="GO:1901678">
    <property type="term" value="P:iron coordination entity transport"/>
    <property type="evidence" value="ECO:0007669"/>
    <property type="project" value="UniProtKB-ARBA"/>
</dbReference>
<comment type="similarity">
    <text evidence="2">Belongs to the bacterial solute-binding protein 8 family.</text>
</comment>
<keyword evidence="4" id="KW-0732">Signal</keyword>
<evidence type="ECO:0000313" key="7">
    <source>
        <dbReference type="Proteomes" id="UP000049685"/>
    </source>
</evidence>
<accession>A0A9P1KZA9</accession>
<organism evidence="6 7">
    <name type="scientific">Paraclostridium sordellii</name>
    <name type="common">Clostridium sordellii</name>
    <dbReference type="NCBI Taxonomy" id="1505"/>
    <lineage>
        <taxon>Bacteria</taxon>
        <taxon>Bacillati</taxon>
        <taxon>Bacillota</taxon>
        <taxon>Clostridia</taxon>
        <taxon>Peptostreptococcales</taxon>
        <taxon>Peptostreptococcaceae</taxon>
        <taxon>Paraclostridium</taxon>
    </lineage>
</organism>
<dbReference type="PANTHER" id="PTHR30532">
    <property type="entry name" value="IRON III DICITRATE-BINDING PERIPLASMIC PROTEIN"/>
    <property type="match status" value="1"/>
</dbReference>
<sequence length="319" mass="35119">MNKKVAVVAGLVIAGLVGSVLFFGNKGNEKSVVNKNDIVSVKHALGTTDVHKKPEKVVVFDYAALDAIETLGVDGVIGTAKGSSIPGYLSKYSGENYANVGGLKEPDLEKINSLNPDLIIINGRQHSFYDKLNKIAPTISLAKEDGKYMQSFTHNMKVIGEIFDKKKEVDTELVKINEKIDAINKKVKEKNYSATTLMASDGNLSVFGKDSRFGVIYNNLGFKNTDDNIENANHGQDVSFEYLASQNPDYMFVIDKSVISADKNQKPAKEILNNDLINNMKVAKDNKIVYLDTYSWYLSDGGIMSTNTMLDEINKAINK</sequence>
<dbReference type="Gene3D" id="3.40.50.1980">
    <property type="entry name" value="Nitrogenase molybdenum iron protein domain"/>
    <property type="match status" value="2"/>
</dbReference>
<dbReference type="AlphaFoldDB" id="A0A9P1KZA9"/>
<dbReference type="InterPro" id="IPR002491">
    <property type="entry name" value="ABC_transptr_periplasmic_BD"/>
</dbReference>
<dbReference type="EMBL" id="CDNY01000003">
    <property type="protein sequence ID" value="CEO32303.1"/>
    <property type="molecule type" value="Genomic_DNA"/>
</dbReference>
<protein>
    <submittedName>
        <fullName evidence="6">ABC transporter iron-family extracellular substrate-binding protein</fullName>
    </submittedName>
</protein>
<dbReference type="InterPro" id="IPR051313">
    <property type="entry name" value="Bact_iron-sidero_bind"/>
</dbReference>
<reference evidence="7" key="1">
    <citation type="submission" date="2015-01" db="EMBL/GenBank/DDBJ databases">
        <authorList>
            <person name="Aslett A.Martin."/>
            <person name="De Silva Nishadi"/>
        </authorList>
    </citation>
    <scope>NUCLEOTIDE SEQUENCE [LARGE SCALE GENOMIC DNA]</scope>
    <source>
        <strain evidence="7">UMC4404</strain>
    </source>
</reference>
<feature type="domain" description="Fe/B12 periplasmic-binding" evidence="5">
    <location>
        <begin position="56"/>
        <end position="319"/>
    </location>
</feature>
<comment type="subcellular location">
    <subcellularLocation>
        <location evidence="1">Cell envelope</location>
    </subcellularLocation>
</comment>
<dbReference type="RefSeq" id="WP_057557256.1">
    <property type="nucleotide sequence ID" value="NZ_CDNY01000003.1"/>
</dbReference>
<keyword evidence="3" id="KW-0813">Transport</keyword>
<dbReference type="PROSITE" id="PS50983">
    <property type="entry name" value="FE_B12_PBP"/>
    <property type="match status" value="1"/>
</dbReference>
<name>A0A9P1KZA9_PARSO</name>